<gene>
    <name evidence="2" type="ORF">P0Y65_05765</name>
</gene>
<protein>
    <submittedName>
        <fullName evidence="2">Uncharacterized protein</fullName>
    </submittedName>
</protein>
<dbReference type="Proteomes" id="UP001217476">
    <property type="component" value="Chromosome"/>
</dbReference>
<proteinExistence type="predicted"/>
<feature type="region of interest" description="Disordered" evidence="1">
    <location>
        <begin position="339"/>
        <end position="361"/>
    </location>
</feature>
<dbReference type="EMBL" id="CP119312">
    <property type="protein sequence ID" value="WEK05762.1"/>
    <property type="molecule type" value="Genomic_DNA"/>
</dbReference>
<feature type="compositionally biased region" description="Basic and acidic residues" evidence="1">
    <location>
        <begin position="340"/>
        <end position="360"/>
    </location>
</feature>
<accession>A0AAJ5VYG8</accession>
<evidence type="ECO:0000313" key="2">
    <source>
        <dbReference type="EMBL" id="WEK05762.1"/>
    </source>
</evidence>
<evidence type="ECO:0000313" key="3">
    <source>
        <dbReference type="Proteomes" id="UP001217476"/>
    </source>
</evidence>
<evidence type="ECO:0000256" key="1">
    <source>
        <dbReference type="SAM" id="MobiDB-lite"/>
    </source>
</evidence>
<dbReference type="AlphaFoldDB" id="A0AAJ5VYG8"/>
<organism evidence="2 3">
    <name type="scientific">Candidatus Devosia phytovorans</name>
    <dbReference type="NCBI Taxonomy" id="3121372"/>
    <lineage>
        <taxon>Bacteria</taxon>
        <taxon>Pseudomonadati</taxon>
        <taxon>Pseudomonadota</taxon>
        <taxon>Alphaproteobacteria</taxon>
        <taxon>Hyphomicrobiales</taxon>
        <taxon>Devosiaceae</taxon>
        <taxon>Devosia</taxon>
    </lineage>
</organism>
<reference evidence="2" key="1">
    <citation type="submission" date="2023-03" db="EMBL/GenBank/DDBJ databases">
        <title>Andean soil-derived lignocellulolytic bacterial consortium as a source of novel taxa and putative plastic-active enzymes.</title>
        <authorList>
            <person name="Diaz-Garcia L."/>
            <person name="Chuvochina M."/>
            <person name="Feuerriegel G."/>
            <person name="Bunk B."/>
            <person name="Sproer C."/>
            <person name="Streit W.R."/>
            <person name="Rodriguez L.M."/>
            <person name="Overmann J."/>
            <person name="Jimenez D.J."/>
        </authorList>
    </citation>
    <scope>NUCLEOTIDE SEQUENCE</scope>
    <source>
        <strain evidence="2">MAG 4196</strain>
    </source>
</reference>
<sequence>MKGAAPVIADLLAKAVRPLSDRIAELESELEAVRAVDHAASLAELVDEAVRSLPPAQKGDDADPAETRRMVNEAVAAAIQQLPPAEPGEPGADVDMAEVDRMISAKVQDAVSALPPAEPGRSVSVDDVAPMLRDLVEQAVGNLPPAEPGKSIEPADVEPMLAQMVERAVVAIPPAEPGRSVTVEEIMPLLRELVEQLPPAEPGKSVELTDVEPVLSRMVQEAVSALPPAQPGAPGKLPTVKAWEDRVYYEGECCISDGSTFQANKDTGRAPGHEDWTCIAKGGQNGSDGRSLRVRGTYEAAGEYLALDLVALNGGSFVARKDDPGHCPGEGWQMVAARGKRGEPGESVKGEPGKTVKGDPGEPVISAEVSDEGLLTLVNGDGSTIECDLYPLLRKVSGAGDV</sequence>
<name>A0AAJ5VYG8_9HYPH</name>